<evidence type="ECO:0000256" key="7">
    <source>
        <dbReference type="ARBA" id="ARBA00023163"/>
    </source>
</evidence>
<dbReference type="GO" id="GO:0005634">
    <property type="term" value="C:nucleus"/>
    <property type="evidence" value="ECO:0007669"/>
    <property type="project" value="UniProtKB-SubCell"/>
</dbReference>
<keyword evidence="6 9" id="KW-0371">Homeobox</keyword>
<dbReference type="CDD" id="cd00086">
    <property type="entry name" value="homeodomain"/>
    <property type="match status" value="1"/>
</dbReference>
<feature type="region of interest" description="Disordered" evidence="11">
    <location>
        <begin position="1"/>
        <end position="20"/>
    </location>
</feature>
<accession>A0A9N7YVE1</accession>
<feature type="compositionally biased region" description="Low complexity" evidence="11">
    <location>
        <begin position="151"/>
        <end position="168"/>
    </location>
</feature>
<evidence type="ECO:0000256" key="8">
    <source>
        <dbReference type="ARBA" id="ARBA00023242"/>
    </source>
</evidence>
<dbReference type="GO" id="GO:0003677">
    <property type="term" value="F:DNA binding"/>
    <property type="evidence" value="ECO:0007669"/>
    <property type="project" value="UniProtKB-UniRule"/>
</dbReference>
<evidence type="ECO:0000256" key="1">
    <source>
        <dbReference type="ARBA" id="ARBA00004123"/>
    </source>
</evidence>
<keyword evidence="2" id="KW-0597">Phosphoprotein</keyword>
<evidence type="ECO:0000256" key="3">
    <source>
        <dbReference type="ARBA" id="ARBA00022737"/>
    </source>
</evidence>
<organism evidence="13 14">
    <name type="scientific">Pleuronectes platessa</name>
    <name type="common">European plaice</name>
    <dbReference type="NCBI Taxonomy" id="8262"/>
    <lineage>
        <taxon>Eukaryota</taxon>
        <taxon>Metazoa</taxon>
        <taxon>Chordata</taxon>
        <taxon>Craniata</taxon>
        <taxon>Vertebrata</taxon>
        <taxon>Euteleostomi</taxon>
        <taxon>Actinopterygii</taxon>
        <taxon>Neopterygii</taxon>
        <taxon>Teleostei</taxon>
        <taxon>Neoteleostei</taxon>
        <taxon>Acanthomorphata</taxon>
        <taxon>Carangaria</taxon>
        <taxon>Pleuronectiformes</taxon>
        <taxon>Pleuronectoidei</taxon>
        <taxon>Pleuronectidae</taxon>
        <taxon>Pleuronectes</taxon>
    </lineage>
</organism>
<dbReference type="EMBL" id="CADEAL010002609">
    <property type="protein sequence ID" value="CAB1441298.1"/>
    <property type="molecule type" value="Genomic_DNA"/>
</dbReference>
<evidence type="ECO:0000256" key="6">
    <source>
        <dbReference type="ARBA" id="ARBA00023155"/>
    </source>
</evidence>
<evidence type="ECO:0000256" key="2">
    <source>
        <dbReference type="ARBA" id="ARBA00022553"/>
    </source>
</evidence>
<name>A0A9N7YVE1_PLEPL</name>
<evidence type="ECO:0000313" key="13">
    <source>
        <dbReference type="EMBL" id="CAB1441298.1"/>
    </source>
</evidence>
<comment type="caution">
    <text evidence="13">The sequence shown here is derived from an EMBL/GenBank/DDBJ whole genome shotgun (WGS) entry which is preliminary data.</text>
</comment>
<feature type="compositionally biased region" description="Basic and acidic residues" evidence="11">
    <location>
        <begin position="11"/>
        <end position="20"/>
    </location>
</feature>
<evidence type="ECO:0000256" key="4">
    <source>
        <dbReference type="ARBA" id="ARBA00023015"/>
    </source>
</evidence>
<feature type="compositionally biased region" description="Low complexity" evidence="11">
    <location>
        <begin position="269"/>
        <end position="285"/>
    </location>
</feature>
<keyword evidence="8 9" id="KW-0539">Nucleus</keyword>
<protein>
    <recommendedName>
        <fullName evidence="12">Homeobox domain-containing protein</fullName>
    </recommendedName>
</protein>
<dbReference type="AlphaFoldDB" id="A0A9N7YVE1"/>
<dbReference type="PROSITE" id="PS50071">
    <property type="entry name" value="HOMEOBOX_2"/>
    <property type="match status" value="1"/>
</dbReference>
<gene>
    <name evidence="13" type="ORF">PLEPLA_LOCUS29076</name>
</gene>
<comment type="subcellular location">
    <subcellularLocation>
        <location evidence="1 9 10">Nucleus</location>
    </subcellularLocation>
</comment>
<feature type="region of interest" description="Disordered" evidence="11">
    <location>
        <begin position="91"/>
        <end position="197"/>
    </location>
</feature>
<dbReference type="GO" id="GO:0000981">
    <property type="term" value="F:DNA-binding transcription factor activity, RNA polymerase II-specific"/>
    <property type="evidence" value="ECO:0007669"/>
    <property type="project" value="TreeGrafter"/>
</dbReference>
<evidence type="ECO:0000256" key="9">
    <source>
        <dbReference type="PROSITE-ProRule" id="PRU00108"/>
    </source>
</evidence>
<dbReference type="Gene3D" id="1.10.10.60">
    <property type="entry name" value="Homeodomain-like"/>
    <property type="match status" value="2"/>
</dbReference>
<feature type="compositionally biased region" description="Basic and acidic residues" evidence="11">
    <location>
        <begin position="94"/>
        <end position="104"/>
    </location>
</feature>
<feature type="compositionally biased region" description="Low complexity" evidence="11">
    <location>
        <begin position="176"/>
        <end position="192"/>
    </location>
</feature>
<dbReference type="Proteomes" id="UP001153269">
    <property type="component" value="Unassembled WGS sequence"/>
</dbReference>
<keyword evidence="3" id="KW-0677">Repeat</keyword>
<dbReference type="SMART" id="SM00389">
    <property type="entry name" value="HOX"/>
    <property type="match status" value="1"/>
</dbReference>
<evidence type="ECO:0000256" key="11">
    <source>
        <dbReference type="SAM" id="MobiDB-lite"/>
    </source>
</evidence>
<dbReference type="InterPro" id="IPR024578">
    <property type="entry name" value="Homez_homeobox_dom"/>
</dbReference>
<evidence type="ECO:0000256" key="5">
    <source>
        <dbReference type="ARBA" id="ARBA00023125"/>
    </source>
</evidence>
<feature type="region of interest" description="Disordered" evidence="11">
    <location>
        <begin position="42"/>
        <end position="61"/>
    </location>
</feature>
<evidence type="ECO:0000259" key="12">
    <source>
        <dbReference type="PROSITE" id="PS50071"/>
    </source>
</evidence>
<dbReference type="FunFam" id="1.10.10.60:FF:000172">
    <property type="entry name" value="Homeobox and leucine zipper protein Homez"/>
    <property type="match status" value="1"/>
</dbReference>
<dbReference type="InterPro" id="IPR009057">
    <property type="entry name" value="Homeodomain-like_sf"/>
</dbReference>
<dbReference type="PANTHER" id="PTHR15467:SF10">
    <property type="entry name" value="HOMEOBOX AND LEUCINE ZIPPER ENCODING B-RELATED"/>
    <property type="match status" value="1"/>
</dbReference>
<dbReference type="PANTHER" id="PTHR15467">
    <property type="entry name" value="ZINC-FINGERS AND HOMEOBOXES RELATED"/>
    <property type="match status" value="1"/>
</dbReference>
<reference evidence="13" key="1">
    <citation type="submission" date="2020-03" db="EMBL/GenBank/DDBJ databases">
        <authorList>
            <person name="Weist P."/>
        </authorList>
    </citation>
    <scope>NUCLEOTIDE SEQUENCE</scope>
</reference>
<feature type="region of interest" description="Disordered" evidence="11">
    <location>
        <begin position="269"/>
        <end position="301"/>
    </location>
</feature>
<dbReference type="SUPFAM" id="SSF46689">
    <property type="entry name" value="Homeodomain-like"/>
    <property type="match status" value="1"/>
</dbReference>
<feature type="compositionally biased region" description="Polar residues" evidence="11">
    <location>
        <begin position="44"/>
        <end position="61"/>
    </location>
</feature>
<evidence type="ECO:0000313" key="14">
    <source>
        <dbReference type="Proteomes" id="UP001153269"/>
    </source>
</evidence>
<keyword evidence="4" id="KW-0805">Transcription regulation</keyword>
<dbReference type="Pfam" id="PF11569">
    <property type="entry name" value="Homez"/>
    <property type="match status" value="1"/>
</dbReference>
<feature type="domain" description="Homeobox" evidence="12">
    <location>
        <begin position="193"/>
        <end position="247"/>
    </location>
</feature>
<dbReference type="InterPro" id="IPR001356">
    <property type="entry name" value="HD"/>
</dbReference>
<dbReference type="Pfam" id="PF00046">
    <property type="entry name" value="Homeodomain"/>
    <property type="match status" value="1"/>
</dbReference>
<keyword evidence="7" id="KW-0804">Transcription</keyword>
<feature type="DNA-binding region" description="Homeobox" evidence="9">
    <location>
        <begin position="195"/>
        <end position="248"/>
    </location>
</feature>
<keyword evidence="14" id="KW-1185">Reference proteome</keyword>
<evidence type="ECO:0000256" key="10">
    <source>
        <dbReference type="RuleBase" id="RU000682"/>
    </source>
</evidence>
<proteinExistence type="predicted"/>
<sequence length="355" mass="38932">MSAARKALRGASERHGEGVPRWRGRSYLSVSVKTQKHTLAFRTRQPSSVKGNEATRNSGTRSTHFFQTFLTNTLEAFGERGPEAEECDVMEELSGDRDSVKDEGQSEEQPLQLTKTCKIETDIPQEPSDILKSSPHSSPSSSPPPTNKQLSNSSSTSKKSSHPAKASPSPTPMLISGAPSTTSPSPALTPGGRPRKTKEQLDVLKQHFLRCQWPKSDDYTELVKLTGLPRADVIQWFGDTRYAVKNGQLRWVKGVRDQFLAELALQQSGSGLTNGSSSGTSTRVGGSRKRKSQANVPSTGTPDIQPLLAYFLSTGPLHEKDLDTLCKKSKMSYQQVRDWFASQDAGETDQGTKYY</sequence>
<keyword evidence="5 9" id="KW-0238">DNA-binding</keyword>